<evidence type="ECO:0000256" key="6">
    <source>
        <dbReference type="SAM" id="MobiDB-lite"/>
    </source>
</evidence>
<dbReference type="InterPro" id="IPR037519">
    <property type="entry name" value="LITAF_fam"/>
</dbReference>
<dbReference type="InterPro" id="IPR006629">
    <property type="entry name" value="LITAF"/>
</dbReference>
<comment type="subcellular location">
    <subcellularLocation>
        <location evidence="1">Membrane</location>
        <topology evidence="1">Peripheral membrane protein</topology>
    </subcellularLocation>
</comment>
<evidence type="ECO:0000259" key="8">
    <source>
        <dbReference type="PROSITE" id="PS51837"/>
    </source>
</evidence>
<evidence type="ECO:0000256" key="4">
    <source>
        <dbReference type="ARBA" id="ARBA00022833"/>
    </source>
</evidence>
<evidence type="ECO:0000256" key="2">
    <source>
        <dbReference type="ARBA" id="ARBA00005975"/>
    </source>
</evidence>
<gene>
    <name evidence="9" type="ORF">COEREDRAFT_9150</name>
</gene>
<name>A0A2G5B9J4_COERN</name>
<evidence type="ECO:0000256" key="7">
    <source>
        <dbReference type="SAM" id="Phobius"/>
    </source>
</evidence>
<dbReference type="GO" id="GO:0016020">
    <property type="term" value="C:membrane"/>
    <property type="evidence" value="ECO:0007669"/>
    <property type="project" value="UniProtKB-SubCell"/>
</dbReference>
<dbReference type="GO" id="GO:0008270">
    <property type="term" value="F:zinc ion binding"/>
    <property type="evidence" value="ECO:0007669"/>
    <property type="project" value="TreeGrafter"/>
</dbReference>
<accession>A0A2G5B9J4</accession>
<feature type="transmembrane region" description="Helical" evidence="7">
    <location>
        <begin position="188"/>
        <end position="208"/>
    </location>
</feature>
<feature type="compositionally biased region" description="Polar residues" evidence="6">
    <location>
        <begin position="46"/>
        <end position="64"/>
    </location>
</feature>
<keyword evidence="7" id="KW-0812">Transmembrane</keyword>
<reference evidence="9 10" key="1">
    <citation type="journal article" date="2015" name="Genome Biol. Evol.">
        <title>Phylogenomic analyses indicate that early fungi evolved digesting cell walls of algal ancestors of land plants.</title>
        <authorList>
            <person name="Chang Y."/>
            <person name="Wang S."/>
            <person name="Sekimoto S."/>
            <person name="Aerts A.L."/>
            <person name="Choi C."/>
            <person name="Clum A."/>
            <person name="LaButti K.M."/>
            <person name="Lindquist E.A."/>
            <person name="Yee Ngan C."/>
            <person name="Ohm R.A."/>
            <person name="Salamov A.A."/>
            <person name="Grigoriev I.V."/>
            <person name="Spatafora J.W."/>
            <person name="Berbee M.L."/>
        </authorList>
    </citation>
    <scope>NUCLEOTIDE SEQUENCE [LARGE SCALE GENOMIC DNA]</scope>
    <source>
        <strain evidence="9 10">NRRL 1564</strain>
    </source>
</reference>
<dbReference type="SMART" id="SM00714">
    <property type="entry name" value="LITAF"/>
    <property type="match status" value="1"/>
</dbReference>
<evidence type="ECO:0000313" key="10">
    <source>
        <dbReference type="Proteomes" id="UP000242474"/>
    </source>
</evidence>
<keyword evidence="5 7" id="KW-0472">Membrane</keyword>
<feature type="region of interest" description="Disordered" evidence="6">
    <location>
        <begin position="1"/>
        <end position="117"/>
    </location>
</feature>
<dbReference type="OrthoDB" id="5599753at2759"/>
<comment type="similarity">
    <text evidence="2">Belongs to the CDIP1/LITAF family.</text>
</comment>
<evidence type="ECO:0000256" key="3">
    <source>
        <dbReference type="ARBA" id="ARBA00022723"/>
    </source>
</evidence>
<protein>
    <recommendedName>
        <fullName evidence="8">LITAF domain-containing protein</fullName>
    </recommendedName>
</protein>
<sequence length="234" mass="25537">MAGGGVMQSQQVWPTPAHSQGAGEAASYDAQFDNNNVYQGERQMYGNDNPTETMRSPYGTQSGPIAQPNYEHHQPAPAPIQGMGASGQYTGPPPGNCNQQSFAQQPLPQQPLPQQPLPQQQYAAPQSYYNMPMDQQVNGQVIIGEFNKGHVMPGSYLETNKRSANVTCPHCRQYVFTQVKTRPGARTVVAAAAIFAVYWPLAFIPFVAKPLKKKVHMCPRCGHKIGKVVTVTPV</sequence>
<evidence type="ECO:0000256" key="1">
    <source>
        <dbReference type="ARBA" id="ARBA00004170"/>
    </source>
</evidence>
<dbReference type="PANTHER" id="PTHR23292:SF6">
    <property type="entry name" value="FI16602P1-RELATED"/>
    <property type="match status" value="1"/>
</dbReference>
<keyword evidence="3" id="KW-0479">Metal-binding</keyword>
<evidence type="ECO:0000313" key="9">
    <source>
        <dbReference type="EMBL" id="PIA15681.1"/>
    </source>
</evidence>
<dbReference type="EMBL" id="KZ303505">
    <property type="protein sequence ID" value="PIA15681.1"/>
    <property type="molecule type" value="Genomic_DNA"/>
</dbReference>
<proteinExistence type="inferred from homology"/>
<dbReference type="Proteomes" id="UP000242474">
    <property type="component" value="Unassembled WGS sequence"/>
</dbReference>
<dbReference type="Pfam" id="PF10601">
    <property type="entry name" value="zf-LITAF-like"/>
    <property type="match status" value="1"/>
</dbReference>
<dbReference type="PANTHER" id="PTHR23292">
    <property type="entry name" value="LIPOPOLYSACCHARIDE-INDUCED TUMOR NECROSIS FACTOR-ALPHA FACTOR"/>
    <property type="match status" value="1"/>
</dbReference>
<keyword evidence="7" id="KW-1133">Transmembrane helix</keyword>
<feature type="domain" description="LITAF" evidence="8">
    <location>
        <begin position="148"/>
        <end position="230"/>
    </location>
</feature>
<evidence type="ECO:0000256" key="5">
    <source>
        <dbReference type="ARBA" id="ARBA00023136"/>
    </source>
</evidence>
<dbReference type="AlphaFoldDB" id="A0A2G5B9J4"/>
<organism evidence="9 10">
    <name type="scientific">Coemansia reversa (strain ATCC 12441 / NRRL 1564)</name>
    <dbReference type="NCBI Taxonomy" id="763665"/>
    <lineage>
        <taxon>Eukaryota</taxon>
        <taxon>Fungi</taxon>
        <taxon>Fungi incertae sedis</taxon>
        <taxon>Zoopagomycota</taxon>
        <taxon>Kickxellomycotina</taxon>
        <taxon>Kickxellomycetes</taxon>
        <taxon>Kickxellales</taxon>
        <taxon>Kickxellaceae</taxon>
        <taxon>Coemansia</taxon>
    </lineage>
</organism>
<keyword evidence="10" id="KW-1185">Reference proteome</keyword>
<dbReference type="STRING" id="763665.A0A2G5B9J4"/>
<keyword evidence="4" id="KW-0862">Zinc</keyword>
<dbReference type="PROSITE" id="PS51837">
    <property type="entry name" value="LITAF"/>
    <property type="match status" value="1"/>
</dbReference>